<reference evidence="4 5" key="1">
    <citation type="submission" date="2020-11" db="EMBL/GenBank/DDBJ databases">
        <title>Pseudonocardia abyssalis sp. nov. and Pseudonocardia oceani sp. nov., description and phylogenomic analysis of two novel actinomycetes isolated from the deep Southern Ocean.</title>
        <authorList>
            <person name="Parra J."/>
        </authorList>
    </citation>
    <scope>NUCLEOTIDE SEQUENCE [LARGE SCALE GENOMIC DNA]</scope>
    <source>
        <strain evidence="5">KRD185</strain>
    </source>
</reference>
<organism evidence="4 5">
    <name type="scientific">Pseudonocardia oceani</name>
    <dbReference type="NCBI Taxonomy" id="2792013"/>
    <lineage>
        <taxon>Bacteria</taxon>
        <taxon>Bacillati</taxon>
        <taxon>Actinomycetota</taxon>
        <taxon>Actinomycetes</taxon>
        <taxon>Pseudonocardiales</taxon>
        <taxon>Pseudonocardiaceae</taxon>
        <taxon>Pseudonocardia</taxon>
    </lineage>
</organism>
<evidence type="ECO:0000313" key="4">
    <source>
        <dbReference type="EMBL" id="MBW0130883.1"/>
    </source>
</evidence>
<dbReference type="RefSeq" id="WP_218591432.1">
    <property type="nucleotide sequence ID" value="NZ_JADQDE010000086.1"/>
</dbReference>
<dbReference type="PANTHER" id="PTHR43658">
    <property type="entry name" value="SHORT-CHAIN DEHYDROGENASE/REDUCTASE"/>
    <property type="match status" value="1"/>
</dbReference>
<evidence type="ECO:0000313" key="5">
    <source>
        <dbReference type="Proteomes" id="UP000694300"/>
    </source>
</evidence>
<dbReference type="InterPro" id="IPR002347">
    <property type="entry name" value="SDR_fam"/>
</dbReference>
<protein>
    <submittedName>
        <fullName evidence="4">SDR family NAD(P)-dependent oxidoreductase</fullName>
    </submittedName>
</protein>
<keyword evidence="5" id="KW-1185">Reference proteome</keyword>
<dbReference type="PANTHER" id="PTHR43658:SF8">
    <property type="entry name" value="17-BETA-HYDROXYSTEROID DEHYDROGENASE 14-RELATED"/>
    <property type="match status" value="1"/>
</dbReference>
<gene>
    <name evidence="4" type="ORF">I4I82_24870</name>
</gene>
<dbReference type="SMART" id="SM00822">
    <property type="entry name" value="PKS_KR"/>
    <property type="match status" value="1"/>
</dbReference>
<dbReference type="InterPro" id="IPR020904">
    <property type="entry name" value="Sc_DH/Rdtase_CS"/>
</dbReference>
<accession>A0ABS6UF58</accession>
<dbReference type="PROSITE" id="PS00061">
    <property type="entry name" value="ADH_SHORT"/>
    <property type="match status" value="1"/>
</dbReference>
<feature type="domain" description="Ketoreductase" evidence="3">
    <location>
        <begin position="8"/>
        <end position="196"/>
    </location>
</feature>
<evidence type="ECO:0000259" key="3">
    <source>
        <dbReference type="SMART" id="SM00822"/>
    </source>
</evidence>
<comment type="caution">
    <text evidence="4">The sequence shown here is derived from an EMBL/GenBank/DDBJ whole genome shotgun (WGS) entry which is preliminary data.</text>
</comment>
<proteinExistence type="inferred from homology"/>
<sequence>MDIAGISAVVTGGASGLGLATAHRLAKGGAHVVLLDLPGSRGAEAAAELGGAASFVAGDVTTEDGVVPALDAAQERGPLRAVVHCAGRGHAMRVLRKDGSPGSLEDYAAIVQLNLIGSFNVLRLAASRIATTEPVDGERGAVVLTASVAAWEGQIGQIPYASSKAGVVGMTLVAARDLATHLIRVATIAPGIFDTPLLGRLPQEVRDSLGEMVPHPRRLGVPDEFGALAVHVLENPMINGETIRLDGAIRMAPR</sequence>
<dbReference type="EMBL" id="JADQDF010000001">
    <property type="protein sequence ID" value="MBW0130883.1"/>
    <property type="molecule type" value="Genomic_DNA"/>
</dbReference>
<name>A0ABS6UF58_9PSEU</name>
<evidence type="ECO:0000256" key="1">
    <source>
        <dbReference type="ARBA" id="ARBA00006484"/>
    </source>
</evidence>
<dbReference type="Proteomes" id="UP000694300">
    <property type="component" value="Unassembled WGS sequence"/>
</dbReference>
<keyword evidence="2" id="KW-0560">Oxidoreductase</keyword>
<evidence type="ECO:0000256" key="2">
    <source>
        <dbReference type="ARBA" id="ARBA00023002"/>
    </source>
</evidence>
<comment type="similarity">
    <text evidence="1">Belongs to the short-chain dehydrogenases/reductases (SDR) family.</text>
</comment>
<dbReference type="InterPro" id="IPR057326">
    <property type="entry name" value="KR_dom"/>
</dbReference>
<dbReference type="Pfam" id="PF00106">
    <property type="entry name" value="adh_short"/>
    <property type="match status" value="1"/>
</dbReference>